<dbReference type="AlphaFoldDB" id="A0A7T4UR67"/>
<evidence type="ECO:0000313" key="5">
    <source>
        <dbReference type="EMBL" id="QQD18050.1"/>
    </source>
</evidence>
<dbReference type="GO" id="GO:0030288">
    <property type="term" value="C:outer membrane-bounded periplasmic space"/>
    <property type="evidence" value="ECO:0007669"/>
    <property type="project" value="TreeGrafter"/>
</dbReference>
<keyword evidence="2 4" id="KW-0732">Signal</keyword>
<dbReference type="Pfam" id="PF13416">
    <property type="entry name" value="SBP_bac_8"/>
    <property type="match status" value="1"/>
</dbReference>
<feature type="binding site" evidence="3">
    <location>
        <position position="236"/>
    </location>
    <ligand>
        <name>Fe cation</name>
        <dbReference type="ChEBI" id="CHEBI:24875"/>
    </ligand>
</feature>
<dbReference type="Proteomes" id="UP000596063">
    <property type="component" value="Chromosome"/>
</dbReference>
<dbReference type="RefSeq" id="WP_198569548.1">
    <property type="nucleotide sequence ID" value="NZ_CP066167.1"/>
</dbReference>
<feature type="chain" id="PRO_5032780891" evidence="4">
    <location>
        <begin position="19"/>
        <end position="353"/>
    </location>
</feature>
<feature type="signal peptide" evidence="4">
    <location>
        <begin position="1"/>
        <end position="18"/>
    </location>
</feature>
<dbReference type="GO" id="GO:0046872">
    <property type="term" value="F:metal ion binding"/>
    <property type="evidence" value="ECO:0007669"/>
    <property type="project" value="UniProtKB-KW"/>
</dbReference>
<feature type="binding site" evidence="3">
    <location>
        <position position="235"/>
    </location>
    <ligand>
        <name>Fe cation</name>
        <dbReference type="ChEBI" id="CHEBI:24875"/>
    </ligand>
</feature>
<evidence type="ECO:0000313" key="6">
    <source>
        <dbReference type="Proteomes" id="UP000596063"/>
    </source>
</evidence>
<keyword evidence="3" id="KW-0479">Metal-binding</keyword>
<organism evidence="5 6">
    <name type="scientific">Spongiibacter nanhainus</name>
    <dbReference type="NCBI Taxonomy" id="2794344"/>
    <lineage>
        <taxon>Bacteria</taxon>
        <taxon>Pseudomonadati</taxon>
        <taxon>Pseudomonadota</taxon>
        <taxon>Gammaproteobacteria</taxon>
        <taxon>Cellvibrionales</taxon>
        <taxon>Spongiibacteraceae</taxon>
        <taxon>Spongiibacter</taxon>
    </lineage>
</organism>
<protein>
    <submittedName>
        <fullName evidence="5">Extracellular solute-binding protein</fullName>
    </submittedName>
</protein>
<sequence length="353" mass="38292">MRGLHRYLLILFSALALVACGKPSGEAEESAAAEPVETTELVVYSSRIEQLIKPIFDHYTAQTGVQFRYVTDSAGPLLARLKAEGENSPADVLITVDAGNLWQAAQMGVLAPLQSEVLNNNIPAHLRDEEGRWFGLSIRARSIVYASERVDPSELSSYEALADDKWSGRLCLRTSKKVYNQSLVATMIVAHGEAKTEEIVKGWVKNLAVPPFASDNKVIEAIEAGQCDVGLVNTYYLARKKVENPGLPVNLFWANQSGEAPLNRGVHVNISGAGATAASDNQAEVKALLEWLSGPEAQYDVAELNQEFPVNPASKPSSLIASWGDFKADSVPVSEAGRLQADAIRLMDRAGYR</sequence>
<dbReference type="PROSITE" id="PS51257">
    <property type="entry name" value="PROKAR_LIPOPROTEIN"/>
    <property type="match status" value="1"/>
</dbReference>
<dbReference type="PANTHER" id="PTHR30006:SF15">
    <property type="entry name" value="IRON-UTILIZATION PERIPLASMIC PROTEIN"/>
    <property type="match status" value="1"/>
</dbReference>
<dbReference type="InterPro" id="IPR006059">
    <property type="entry name" value="SBP"/>
</dbReference>
<evidence type="ECO:0000256" key="3">
    <source>
        <dbReference type="PIRSR" id="PIRSR002825-1"/>
    </source>
</evidence>
<dbReference type="EMBL" id="CP066167">
    <property type="protein sequence ID" value="QQD18050.1"/>
    <property type="molecule type" value="Genomic_DNA"/>
</dbReference>
<dbReference type="KEGG" id="snan:I6N98_17180"/>
<accession>A0A7T4UR67</accession>
<dbReference type="InterPro" id="IPR026045">
    <property type="entry name" value="Ferric-bd"/>
</dbReference>
<comment type="similarity">
    <text evidence="1">Belongs to the bacterial solute-binding protein 1 family.</text>
</comment>
<reference evidence="5 6" key="1">
    <citation type="submission" date="2020-12" db="EMBL/GenBank/DDBJ databases">
        <authorList>
            <person name="Shan Y."/>
        </authorList>
    </citation>
    <scope>NUCLEOTIDE SEQUENCE [LARGE SCALE GENOMIC DNA]</scope>
    <source>
        <strain evidence="6">csc3.9</strain>
    </source>
</reference>
<proteinExistence type="inferred from homology"/>
<evidence type="ECO:0000256" key="1">
    <source>
        <dbReference type="ARBA" id="ARBA00008520"/>
    </source>
</evidence>
<evidence type="ECO:0000256" key="4">
    <source>
        <dbReference type="SAM" id="SignalP"/>
    </source>
</evidence>
<dbReference type="SUPFAM" id="SSF53850">
    <property type="entry name" value="Periplasmic binding protein-like II"/>
    <property type="match status" value="1"/>
</dbReference>
<evidence type="ECO:0000256" key="2">
    <source>
        <dbReference type="ARBA" id="ARBA00022729"/>
    </source>
</evidence>
<keyword evidence="6" id="KW-1185">Reference proteome</keyword>
<dbReference type="PIRSF" id="PIRSF002825">
    <property type="entry name" value="CfbpA"/>
    <property type="match status" value="1"/>
</dbReference>
<name>A0A7T4UR67_9GAMM</name>
<dbReference type="Gene3D" id="3.40.190.10">
    <property type="entry name" value="Periplasmic binding protein-like II"/>
    <property type="match status" value="2"/>
</dbReference>
<keyword evidence="3" id="KW-0408">Iron</keyword>
<dbReference type="PANTHER" id="PTHR30006">
    <property type="entry name" value="THIAMINE-BINDING PERIPLASMIC PROTEIN-RELATED"/>
    <property type="match status" value="1"/>
</dbReference>
<gene>
    <name evidence="5" type="ORF">I6N98_17180</name>
</gene>